<organism evidence="1 2">
    <name type="scientific">Thiothrix nivea (strain ATCC 35100 / DSM 5205 / JP2)</name>
    <dbReference type="NCBI Taxonomy" id="870187"/>
    <lineage>
        <taxon>Bacteria</taxon>
        <taxon>Pseudomonadati</taxon>
        <taxon>Pseudomonadota</taxon>
        <taxon>Gammaproteobacteria</taxon>
        <taxon>Thiotrichales</taxon>
        <taxon>Thiotrichaceae</taxon>
        <taxon>Thiothrix</taxon>
    </lineage>
</organism>
<gene>
    <name evidence="1" type="ORF">Thini_1535</name>
</gene>
<keyword evidence="2" id="KW-1185">Reference proteome</keyword>
<dbReference type="Proteomes" id="UP000005317">
    <property type="component" value="Unassembled WGS sequence"/>
</dbReference>
<name>A0A656HCJ8_THINJ</name>
<accession>A0A656HCJ8</accession>
<sequence>MKNSKELLYVTEEFLGTPDNTEKTGRFQQITTLG</sequence>
<dbReference type="AlphaFoldDB" id="A0A656HCJ8"/>
<dbReference type="EMBL" id="JH651384">
    <property type="protein sequence ID" value="EIJ34137.1"/>
    <property type="molecule type" value="Genomic_DNA"/>
</dbReference>
<reference evidence="2" key="1">
    <citation type="journal article" date="2011" name="Stand. Genomic Sci.">
        <title>Genome sequence of the filamentous, gliding Thiothrix nivea neotype strain (JP2(T)).</title>
        <authorList>
            <person name="Lapidus A."/>
            <person name="Nolan M."/>
            <person name="Lucas S."/>
            <person name="Glavina Del Rio T."/>
            <person name="Tice H."/>
            <person name="Cheng J.F."/>
            <person name="Tapia R."/>
            <person name="Han C."/>
            <person name="Goodwin L."/>
            <person name="Pitluck S."/>
            <person name="Liolios K."/>
            <person name="Pagani I."/>
            <person name="Ivanova N."/>
            <person name="Huntemann M."/>
            <person name="Mavromatis K."/>
            <person name="Mikhailova N."/>
            <person name="Pati A."/>
            <person name="Chen A."/>
            <person name="Palaniappan K."/>
            <person name="Land M."/>
            <person name="Brambilla E.M."/>
            <person name="Rohde M."/>
            <person name="Abt B."/>
            <person name="Verbarg S."/>
            <person name="Goker M."/>
            <person name="Bristow J."/>
            <person name="Eisen J.A."/>
            <person name="Markowitz V."/>
            <person name="Hugenholtz P."/>
            <person name="Kyrpides N.C."/>
            <person name="Klenk H.P."/>
            <person name="Woyke T."/>
        </authorList>
    </citation>
    <scope>NUCLEOTIDE SEQUENCE [LARGE SCALE GENOMIC DNA]</scope>
    <source>
        <strain evidence="2">ATCC 35100 / DSM 5205 / JP2</strain>
    </source>
</reference>
<proteinExistence type="predicted"/>
<evidence type="ECO:0000313" key="1">
    <source>
        <dbReference type="EMBL" id="EIJ34137.1"/>
    </source>
</evidence>
<evidence type="ECO:0000313" key="2">
    <source>
        <dbReference type="Proteomes" id="UP000005317"/>
    </source>
</evidence>
<protein>
    <submittedName>
        <fullName evidence="1">Uncharacterized protein</fullName>
    </submittedName>
</protein>